<name>A0ABU0GFB6_9CELL</name>
<evidence type="ECO:0000313" key="2">
    <source>
        <dbReference type="Proteomes" id="UP001240250"/>
    </source>
</evidence>
<comment type="caution">
    <text evidence="1">The sequence shown here is derived from an EMBL/GenBank/DDBJ whole genome shotgun (WGS) entry which is preliminary data.</text>
</comment>
<accession>A0ABU0GFB6</accession>
<protein>
    <submittedName>
        <fullName evidence="1">Uncharacterized protein</fullName>
    </submittedName>
</protein>
<sequence length="786" mass="84480">MHDEPQAEASPWYAAGRLRAALRTAATSKDAATRARATARADRWRAVLDGMAGGELGVGSRTPVAGMPAWVTLEVVTGGFATGRLLAEQPLDEAETSRLAALPPGPGSTSRERLNFWYLSDAGQSELLAALAHDRYRIDLPEHAALAVIALLVDHGNVEAALDLLAEIGPFLSRLRFTPHLTERAVPTGTGVHLETVGAIRSGLRSSTPPAQIVAMRETLTLWDPLYDDLVALWAATVDGELPRLVDGDGTTRVEGGWPARRYPDDWAVRRAAWLARYVETVERAAVSSRHQHSKSNFSRLRRALAAAGDDGAGLSGRDVGWVRRALANTITRHGAPGSEARAALRAVQAVVAARPTHAALAHLVANRLDQFPAESGLPDLDRVVAAISRAEEPALSEDAPVPPSVVRKVSRALEAPVEELIARGVIGSGEVLATVLPQVTAPYVSAGIADPVLAGLHARTYSAFRRRRSLLLLDLEHQVSFDELPWVAAVSGFRDRSSSSRPARQALTRSVLLALDSFPETILPNPLVRELGALASVADVRLALVDEVAADIFMGTFTTKWRTAARAASEGLHGSLYARYYDLPGPETWAAAPPPSGWARKARRRWGKETADDFATLCRTRAREAGAVGRSWSVAANGAVLEQSQILTTHNLAVLTFALDLEPTLRERAPELAERVFSWMLHAHAHLPDQHHAALQAVKNIAYGWRQAIYLLSFCDEPSQASAVRRLHDATATGNASQLRPVVDGLAHVLAGGRFDELGVAEGGTGRRLLGWSVGGHWLVPPRGA</sequence>
<gene>
    <name evidence="1" type="ORF">JO380_000434</name>
</gene>
<dbReference type="EMBL" id="JAUSVM010000001">
    <property type="protein sequence ID" value="MDQ0424053.1"/>
    <property type="molecule type" value="Genomic_DNA"/>
</dbReference>
<reference evidence="1 2" key="1">
    <citation type="submission" date="2023-07" db="EMBL/GenBank/DDBJ databases">
        <title>Sequencing the genomes of 1000 actinobacteria strains.</title>
        <authorList>
            <person name="Klenk H.-P."/>
        </authorList>
    </citation>
    <scope>NUCLEOTIDE SEQUENCE [LARGE SCALE GENOMIC DNA]</scope>
    <source>
        <strain evidence="1 2">DSM 14785</strain>
    </source>
</reference>
<proteinExistence type="predicted"/>
<keyword evidence="2" id="KW-1185">Reference proteome</keyword>
<dbReference type="Proteomes" id="UP001240250">
    <property type="component" value="Unassembled WGS sequence"/>
</dbReference>
<dbReference type="RefSeq" id="WP_070318387.1">
    <property type="nucleotide sequence ID" value="NZ_JAUSVM010000001.1"/>
</dbReference>
<evidence type="ECO:0000313" key="1">
    <source>
        <dbReference type="EMBL" id="MDQ0424053.1"/>
    </source>
</evidence>
<organism evidence="1 2">
    <name type="scientific">Cellulomonas iranensis</name>
    <dbReference type="NCBI Taxonomy" id="76862"/>
    <lineage>
        <taxon>Bacteria</taxon>
        <taxon>Bacillati</taxon>
        <taxon>Actinomycetota</taxon>
        <taxon>Actinomycetes</taxon>
        <taxon>Micrococcales</taxon>
        <taxon>Cellulomonadaceae</taxon>
        <taxon>Cellulomonas</taxon>
    </lineage>
</organism>